<keyword evidence="2" id="KW-0808">Transferase</keyword>
<dbReference type="Proteomes" id="UP000265080">
    <property type="component" value="Chromosome 18"/>
</dbReference>
<evidence type="ECO:0000313" key="5">
    <source>
        <dbReference type="Ensembl" id="ENSAPEP00000023373.1"/>
    </source>
</evidence>
<dbReference type="GO" id="GO:0008080">
    <property type="term" value="F:N-acetyltransferase activity"/>
    <property type="evidence" value="ECO:0007669"/>
    <property type="project" value="InterPro"/>
</dbReference>
<reference evidence="5" key="2">
    <citation type="submission" date="2025-08" db="UniProtKB">
        <authorList>
            <consortium name="Ensembl"/>
        </authorList>
    </citation>
    <scope>IDENTIFICATION</scope>
</reference>
<dbReference type="PANTHER" id="PTHR13256:SF16">
    <property type="entry name" value="ALPHA_BETA-TUBULIN-N-ACETYLTRANSFERASE 9"/>
    <property type="match status" value="1"/>
</dbReference>
<protein>
    <recommendedName>
        <fullName evidence="4">N-acetyltransferase domain-containing protein</fullName>
    </recommendedName>
</protein>
<evidence type="ECO:0000313" key="6">
    <source>
        <dbReference type="Proteomes" id="UP000265080"/>
    </source>
</evidence>
<dbReference type="InterPro" id="IPR039135">
    <property type="entry name" value="NAT9-like"/>
</dbReference>
<dbReference type="STRING" id="161767.ENSAPEP00000023373"/>
<proteinExistence type="inferred from homology"/>
<organism evidence="5 6">
    <name type="scientific">Amphiprion percula</name>
    <name type="common">Orange clownfish</name>
    <name type="synonym">Lutjanus percula</name>
    <dbReference type="NCBI Taxonomy" id="161767"/>
    <lineage>
        <taxon>Eukaryota</taxon>
        <taxon>Metazoa</taxon>
        <taxon>Chordata</taxon>
        <taxon>Craniata</taxon>
        <taxon>Vertebrata</taxon>
        <taxon>Euteleostomi</taxon>
        <taxon>Actinopterygii</taxon>
        <taxon>Neopterygii</taxon>
        <taxon>Teleostei</taxon>
        <taxon>Neoteleostei</taxon>
        <taxon>Acanthomorphata</taxon>
        <taxon>Ovalentaria</taxon>
        <taxon>Pomacentridae</taxon>
        <taxon>Amphiprion</taxon>
    </lineage>
</organism>
<evidence type="ECO:0000259" key="4">
    <source>
        <dbReference type="Pfam" id="PF13302"/>
    </source>
</evidence>
<dbReference type="SUPFAM" id="SSF55729">
    <property type="entry name" value="Acyl-CoA N-acyltransferases (Nat)"/>
    <property type="match status" value="1"/>
</dbReference>
<dbReference type="Ensembl" id="ENSAPET00000023991.1">
    <property type="protein sequence ID" value="ENSAPEP00000023373.1"/>
    <property type="gene ID" value="ENSAPEG00000016587.1"/>
</dbReference>
<dbReference type="Gene3D" id="3.40.630.30">
    <property type="match status" value="1"/>
</dbReference>
<evidence type="ECO:0000256" key="2">
    <source>
        <dbReference type="ARBA" id="ARBA00022679"/>
    </source>
</evidence>
<dbReference type="PANTHER" id="PTHR13256">
    <property type="entry name" value="N-ACETYLTRANSFERASE 9"/>
    <property type="match status" value="1"/>
</dbReference>
<keyword evidence="6" id="KW-1185">Reference proteome</keyword>
<name>A0A3P8TIB6_AMPPE</name>
<dbReference type="InterPro" id="IPR016181">
    <property type="entry name" value="Acyl_CoA_acyltransferase"/>
</dbReference>
<dbReference type="AlphaFoldDB" id="A0A3P8TIB6"/>
<dbReference type="Pfam" id="PF13302">
    <property type="entry name" value="Acetyltransf_3"/>
    <property type="match status" value="1"/>
</dbReference>
<reference evidence="5" key="3">
    <citation type="submission" date="2025-09" db="UniProtKB">
        <authorList>
            <consortium name="Ensembl"/>
        </authorList>
    </citation>
    <scope>IDENTIFICATION</scope>
</reference>
<evidence type="ECO:0000256" key="1">
    <source>
        <dbReference type="ARBA" id="ARBA00009342"/>
    </source>
</evidence>
<keyword evidence="3" id="KW-0012">Acyltransferase</keyword>
<evidence type="ECO:0000256" key="3">
    <source>
        <dbReference type="ARBA" id="ARBA00023315"/>
    </source>
</evidence>
<dbReference type="InterPro" id="IPR000182">
    <property type="entry name" value="GNAT_dom"/>
</dbReference>
<accession>A0A3P8TIB6</accession>
<comment type="similarity">
    <text evidence="1">Belongs to the acetyltransferase family. GNAT subfamily.</text>
</comment>
<sequence length="161" mass="18598">ASLLRCEYNMQRSWREDDEKYTFIILNKQRWMDSSLEEEQCMVGDVNIFLTDPTDPSLAELEIMIAEASYRGKGIGKEVTRMMMSYGKFQAKIGLDSQLMVDKSIWMKLLDDMAHVKEKYSRNAANQHGLHPGKQHTSHTRCSHLLRKCIYLPDCTSSVAM</sequence>
<feature type="domain" description="N-acetyltransferase" evidence="4">
    <location>
        <begin position="10"/>
        <end position="87"/>
    </location>
</feature>
<reference evidence="5 6" key="1">
    <citation type="submission" date="2018-03" db="EMBL/GenBank/DDBJ databases">
        <title>Finding Nemo's genes: A chromosome-scale reference assembly of the genome of the orange clownfish Amphiprion percula.</title>
        <authorList>
            <person name="Lehmann R."/>
        </authorList>
    </citation>
    <scope>NUCLEOTIDE SEQUENCE</scope>
</reference>
<dbReference type="GeneTree" id="ENSGT00390000012745"/>